<sequence length="445" mass="48166">MVVKMRLSVLLGLLLIGLVTAQAVQAGPKIESWQTANGASVMFVAAPDLPMVDIRVVFDAGSARDSDLPGLAVLTNALLTDDAGQWNADQLAERLESLGIEIGAGARRDMAWVSIRSLTDPAAYQVAMSSLAAVLAEPRFEEADLERNRQAMQVSLRRGEQNPGTVAKKAFWKAVFGSHPYAIHSGGTQESLAAITRQDILAYHKRYYVAKNATVAIVGALDRAAAETLAEQLASGLPVGEPAAKLPEVGPLNAADMQDIAFPSSQSHILMGQPGMRRGDPDYFILYVGNHILGGSGLVSQLSEEVREKRGLSYSVYSYFSPMRRYGPFIMGAQTQNAKVEEATEVMRTTLKRFIEHGPTEDELTAAKRNITGSFPLRIASNSNIVEYLAMIGFYGLPLDYLDAFVGKVESVTGEQIRDAFKRRLKPDNFVTIVVGNGQSSEQGS</sequence>
<dbReference type="InterPro" id="IPR011249">
    <property type="entry name" value="Metalloenz_LuxS/M16"/>
</dbReference>
<dbReference type="GO" id="GO:0046872">
    <property type="term" value="F:metal ion binding"/>
    <property type="evidence" value="ECO:0007669"/>
    <property type="project" value="InterPro"/>
</dbReference>
<dbReference type="Pfam" id="PF00675">
    <property type="entry name" value="Peptidase_M16"/>
    <property type="match status" value="1"/>
</dbReference>
<dbReference type="InterPro" id="IPR007863">
    <property type="entry name" value="Peptidase_M16_C"/>
</dbReference>
<evidence type="ECO:0000259" key="3">
    <source>
        <dbReference type="Pfam" id="PF05193"/>
    </source>
</evidence>
<dbReference type="OrthoDB" id="9811314at2"/>
<dbReference type="InterPro" id="IPR011765">
    <property type="entry name" value="Pept_M16_N"/>
</dbReference>
<feature type="chain" id="PRO_5013204867" evidence="1">
    <location>
        <begin position="27"/>
        <end position="445"/>
    </location>
</feature>
<evidence type="ECO:0000313" key="5">
    <source>
        <dbReference type="Proteomes" id="UP000190896"/>
    </source>
</evidence>
<feature type="domain" description="Peptidase M16 N-terminal" evidence="2">
    <location>
        <begin position="47"/>
        <end position="184"/>
    </location>
</feature>
<dbReference type="PANTHER" id="PTHR11851:SF224">
    <property type="entry name" value="PROCESSING PROTEASE"/>
    <property type="match status" value="1"/>
</dbReference>
<dbReference type="Pfam" id="PF05193">
    <property type="entry name" value="Peptidase_M16_C"/>
    <property type="match status" value="1"/>
</dbReference>
<dbReference type="EMBL" id="MPRJ01000046">
    <property type="protein sequence ID" value="OOZ36287.1"/>
    <property type="molecule type" value="Genomic_DNA"/>
</dbReference>
<dbReference type="InterPro" id="IPR050361">
    <property type="entry name" value="MPP/UQCRC_Complex"/>
</dbReference>
<evidence type="ECO:0000256" key="1">
    <source>
        <dbReference type="SAM" id="SignalP"/>
    </source>
</evidence>
<keyword evidence="1" id="KW-0732">Signal</keyword>
<evidence type="ECO:0000313" key="4">
    <source>
        <dbReference type="EMBL" id="OOZ36287.1"/>
    </source>
</evidence>
<dbReference type="Gene3D" id="3.30.830.10">
    <property type="entry name" value="Metalloenzyme, LuxS/M16 peptidase-like"/>
    <property type="match status" value="2"/>
</dbReference>
<dbReference type="Proteomes" id="UP000190896">
    <property type="component" value="Unassembled WGS sequence"/>
</dbReference>
<protein>
    <submittedName>
        <fullName evidence="4">Peptidase M16</fullName>
    </submittedName>
</protein>
<dbReference type="PANTHER" id="PTHR11851">
    <property type="entry name" value="METALLOPROTEASE"/>
    <property type="match status" value="1"/>
</dbReference>
<feature type="signal peptide" evidence="1">
    <location>
        <begin position="1"/>
        <end position="26"/>
    </location>
</feature>
<reference evidence="4 5" key="1">
    <citation type="submission" date="2016-11" db="EMBL/GenBank/DDBJ databases">
        <title>Mixed transmission modes and dynamic genome evolution in an obligate animal-bacterial symbiosis.</title>
        <authorList>
            <person name="Russell S.L."/>
            <person name="Corbett-Detig R.B."/>
            <person name="Cavanaugh C.M."/>
        </authorList>
    </citation>
    <scope>NUCLEOTIDE SEQUENCE [LARGE SCALE GENOMIC DNA]</scope>
    <source>
        <strain evidence="4">Se-Cadez</strain>
    </source>
</reference>
<comment type="caution">
    <text evidence="4">The sequence shown here is derived from an EMBL/GenBank/DDBJ whole genome shotgun (WGS) entry which is preliminary data.</text>
</comment>
<accession>A0A1T2KTW2</accession>
<name>A0A1T2KTW2_9GAMM</name>
<gene>
    <name evidence="4" type="ORF">BOW51_07885</name>
</gene>
<dbReference type="SUPFAM" id="SSF63411">
    <property type="entry name" value="LuxS/MPP-like metallohydrolase"/>
    <property type="match status" value="2"/>
</dbReference>
<organism evidence="4 5">
    <name type="scientific">Solemya velesiana gill symbiont</name>
    <dbReference type="NCBI Taxonomy" id="1918948"/>
    <lineage>
        <taxon>Bacteria</taxon>
        <taxon>Pseudomonadati</taxon>
        <taxon>Pseudomonadota</taxon>
        <taxon>Gammaproteobacteria</taxon>
        <taxon>sulfur-oxidizing symbionts</taxon>
    </lineage>
</organism>
<keyword evidence="5" id="KW-1185">Reference proteome</keyword>
<evidence type="ECO:0000259" key="2">
    <source>
        <dbReference type="Pfam" id="PF00675"/>
    </source>
</evidence>
<dbReference type="AlphaFoldDB" id="A0A1T2KTW2"/>
<feature type="domain" description="Peptidase M16 C-terminal" evidence="3">
    <location>
        <begin position="195"/>
        <end position="370"/>
    </location>
</feature>
<proteinExistence type="predicted"/>